<evidence type="ECO:0000256" key="1">
    <source>
        <dbReference type="SAM" id="MobiDB-lite"/>
    </source>
</evidence>
<proteinExistence type="predicted"/>
<sequence length="306" mass="33644">MKASFFIEKIGVERIDQAFAGLEKPLKDMFDGEMGGNLVSSVIDKYEADSFFLPDLMLVIGFYVACLINNQEMVDYLGLIVPEKYFPQFMQELEDKLWSPYDVYLNKAGVVYKQLTKLTPQPVISNELSVEKVPQGQAFDNSKQPVSALSVGVQSDNVVVNTPNLSAPTLKEVVISDLASPKTEIIGGVVAPAGQKTIPQQSNESRFATGQNSGTARVKFDAPRVGPEILKPTASEIKPSFQEVRFKEPEKRPEVGGNVSATGSAWQGQEEKKIEIPKAQEIKKTEIQGRQVIDLTNFGLSKPDSD</sequence>
<dbReference type="EMBL" id="MHHY01000006">
    <property type="protein sequence ID" value="OGY40726.1"/>
    <property type="molecule type" value="Genomic_DNA"/>
</dbReference>
<dbReference type="AlphaFoldDB" id="A0A1G1XM28"/>
<dbReference type="Proteomes" id="UP000178570">
    <property type="component" value="Unassembled WGS sequence"/>
</dbReference>
<feature type="region of interest" description="Disordered" evidence="1">
    <location>
        <begin position="247"/>
        <end position="272"/>
    </location>
</feature>
<organism evidence="2 3">
    <name type="scientific">Candidatus Brennerbacteria bacterium RIFOXYD1_FULL_41_16</name>
    <dbReference type="NCBI Taxonomy" id="1797529"/>
    <lineage>
        <taxon>Bacteria</taxon>
        <taxon>Candidatus Brenneribacteriota</taxon>
    </lineage>
</organism>
<evidence type="ECO:0000313" key="3">
    <source>
        <dbReference type="Proteomes" id="UP000178570"/>
    </source>
</evidence>
<name>A0A1G1XM28_9BACT</name>
<reference evidence="2 3" key="1">
    <citation type="journal article" date="2016" name="Nat. Commun.">
        <title>Thousands of microbial genomes shed light on interconnected biogeochemical processes in an aquifer system.</title>
        <authorList>
            <person name="Anantharaman K."/>
            <person name="Brown C.T."/>
            <person name="Hug L.A."/>
            <person name="Sharon I."/>
            <person name="Castelle C.J."/>
            <person name="Probst A.J."/>
            <person name="Thomas B.C."/>
            <person name="Singh A."/>
            <person name="Wilkins M.J."/>
            <person name="Karaoz U."/>
            <person name="Brodie E.L."/>
            <person name="Williams K.H."/>
            <person name="Hubbard S.S."/>
            <person name="Banfield J.F."/>
        </authorList>
    </citation>
    <scope>NUCLEOTIDE SEQUENCE [LARGE SCALE GENOMIC DNA]</scope>
</reference>
<dbReference type="STRING" id="1797529.A2570_01170"/>
<evidence type="ECO:0000313" key="2">
    <source>
        <dbReference type="EMBL" id="OGY40726.1"/>
    </source>
</evidence>
<accession>A0A1G1XM28</accession>
<gene>
    <name evidence="2" type="ORF">A2570_01170</name>
</gene>
<comment type="caution">
    <text evidence="2">The sequence shown here is derived from an EMBL/GenBank/DDBJ whole genome shotgun (WGS) entry which is preliminary data.</text>
</comment>
<protein>
    <submittedName>
        <fullName evidence="2">Uncharacterized protein</fullName>
    </submittedName>
</protein>